<dbReference type="InterPro" id="IPR013525">
    <property type="entry name" value="ABC2_TM"/>
</dbReference>
<dbReference type="EMBL" id="JBHUCP010000023">
    <property type="protein sequence ID" value="MFD1533088.1"/>
    <property type="molecule type" value="Genomic_DNA"/>
</dbReference>
<evidence type="ECO:0000256" key="2">
    <source>
        <dbReference type="ARBA" id="ARBA00022692"/>
    </source>
</evidence>
<feature type="domain" description="ABC-2 type transporter transmembrane" evidence="7">
    <location>
        <begin position="20"/>
        <end position="210"/>
    </location>
</feature>
<keyword evidence="5" id="KW-0046">Antibiotic resistance</keyword>
<evidence type="ECO:0000259" key="7">
    <source>
        <dbReference type="Pfam" id="PF01061"/>
    </source>
</evidence>
<feature type="transmembrane region" description="Helical" evidence="6">
    <location>
        <begin position="112"/>
        <end position="141"/>
    </location>
</feature>
<evidence type="ECO:0000256" key="1">
    <source>
        <dbReference type="ARBA" id="ARBA00004141"/>
    </source>
</evidence>
<dbReference type="PANTHER" id="PTHR43027">
    <property type="entry name" value="DOXORUBICIN RESISTANCE ABC TRANSPORTER PERMEASE PROTEIN DRRC-RELATED"/>
    <property type="match status" value="1"/>
</dbReference>
<evidence type="ECO:0000256" key="3">
    <source>
        <dbReference type="ARBA" id="ARBA00022989"/>
    </source>
</evidence>
<evidence type="ECO:0000313" key="8">
    <source>
        <dbReference type="EMBL" id="MFD1533088.1"/>
    </source>
</evidence>
<evidence type="ECO:0000256" key="6">
    <source>
        <dbReference type="SAM" id="Phobius"/>
    </source>
</evidence>
<feature type="transmembrane region" description="Helical" evidence="6">
    <location>
        <begin position="237"/>
        <end position="257"/>
    </location>
</feature>
<dbReference type="InterPro" id="IPR000412">
    <property type="entry name" value="ABC_2_transport"/>
</dbReference>
<comment type="caution">
    <text evidence="8">The sequence shown here is derived from an EMBL/GenBank/DDBJ whole genome shotgun (WGS) entry which is preliminary data.</text>
</comment>
<dbReference type="RefSeq" id="WP_343983330.1">
    <property type="nucleotide sequence ID" value="NZ_BAAAJG010000016.1"/>
</dbReference>
<evidence type="ECO:0000256" key="4">
    <source>
        <dbReference type="ARBA" id="ARBA00023136"/>
    </source>
</evidence>
<dbReference type="Proteomes" id="UP001597145">
    <property type="component" value="Unassembled WGS sequence"/>
</dbReference>
<dbReference type="Pfam" id="PF01061">
    <property type="entry name" value="ABC2_membrane"/>
    <property type="match status" value="1"/>
</dbReference>
<dbReference type="PANTHER" id="PTHR43027:SF2">
    <property type="entry name" value="TRANSPORT PERMEASE PROTEIN"/>
    <property type="match status" value="1"/>
</dbReference>
<keyword evidence="3 6" id="KW-1133">Transmembrane helix</keyword>
<dbReference type="PIRSF" id="PIRSF006648">
    <property type="entry name" value="DrrB"/>
    <property type="match status" value="1"/>
</dbReference>
<reference evidence="9" key="1">
    <citation type="journal article" date="2019" name="Int. J. Syst. Evol. Microbiol.">
        <title>The Global Catalogue of Microorganisms (GCM) 10K type strain sequencing project: providing services to taxonomists for standard genome sequencing and annotation.</title>
        <authorList>
            <consortium name="The Broad Institute Genomics Platform"/>
            <consortium name="The Broad Institute Genome Sequencing Center for Infectious Disease"/>
            <person name="Wu L."/>
            <person name="Ma J."/>
        </authorList>
    </citation>
    <scope>NUCLEOTIDE SEQUENCE [LARGE SCALE GENOMIC DNA]</scope>
    <source>
        <strain evidence="9">JCM 12165</strain>
    </source>
</reference>
<comment type="subcellular location">
    <subcellularLocation>
        <location evidence="1">Membrane</location>
        <topology evidence="1">Multi-pass membrane protein</topology>
    </subcellularLocation>
</comment>
<feature type="transmembrane region" description="Helical" evidence="6">
    <location>
        <begin position="73"/>
        <end position="91"/>
    </location>
</feature>
<keyword evidence="9" id="KW-1185">Reference proteome</keyword>
<protein>
    <submittedName>
        <fullName evidence="8">ABC transporter permease</fullName>
    </submittedName>
</protein>
<evidence type="ECO:0000313" key="9">
    <source>
        <dbReference type="Proteomes" id="UP001597145"/>
    </source>
</evidence>
<sequence length="260" mass="27153">MTELVAAPAHRQRMSRARPLLALAKAETRLFLRDPVTTLLGILLPAAVLAGLGAVPALREPAEVFGGLRFTEYFAPSLLAISIAVLGVQNLPTGLATYREKGILRRMSATPVSPFAVLVVQLLLNLVTVALGTVLMVAVAVGVFGVTAPRHPLGFALAFLCGTGAVFAIGLLIAAVAPRAKVATGIGTVVFMVTQFFAGVYLPKFLLPDVIVRIGDFVPPGIGAFQGAWTGDGADPVQLAVMALIAVVATGTAARFFRWE</sequence>
<accession>A0ABW4FR56</accession>
<feature type="transmembrane region" description="Helical" evidence="6">
    <location>
        <begin position="153"/>
        <end position="175"/>
    </location>
</feature>
<evidence type="ECO:0000256" key="5">
    <source>
        <dbReference type="ARBA" id="ARBA00023251"/>
    </source>
</evidence>
<organism evidence="8 9">
    <name type="scientific">Pseudonocardia aurantiaca</name>
    <dbReference type="NCBI Taxonomy" id="75290"/>
    <lineage>
        <taxon>Bacteria</taxon>
        <taxon>Bacillati</taxon>
        <taxon>Actinomycetota</taxon>
        <taxon>Actinomycetes</taxon>
        <taxon>Pseudonocardiales</taxon>
        <taxon>Pseudonocardiaceae</taxon>
        <taxon>Pseudonocardia</taxon>
    </lineage>
</organism>
<proteinExistence type="predicted"/>
<dbReference type="InterPro" id="IPR052902">
    <property type="entry name" value="ABC-2_transporter"/>
</dbReference>
<keyword evidence="4 6" id="KW-0472">Membrane</keyword>
<feature type="transmembrane region" description="Helical" evidence="6">
    <location>
        <begin position="182"/>
        <end position="202"/>
    </location>
</feature>
<feature type="transmembrane region" description="Helical" evidence="6">
    <location>
        <begin position="39"/>
        <end position="58"/>
    </location>
</feature>
<name>A0ABW4FR56_9PSEU</name>
<gene>
    <name evidence="8" type="ORF">ACFSCY_27050</name>
</gene>
<keyword evidence="2 6" id="KW-0812">Transmembrane</keyword>